<evidence type="ECO:0000313" key="8">
    <source>
        <dbReference type="EMBL" id="KAI1870220.1"/>
    </source>
</evidence>
<dbReference type="SUPFAM" id="SSF56219">
    <property type="entry name" value="DNase I-like"/>
    <property type="match status" value="1"/>
</dbReference>
<evidence type="ECO:0000256" key="5">
    <source>
        <dbReference type="PIRSR" id="PIRSR604808-2"/>
    </source>
</evidence>
<dbReference type="Proteomes" id="UP000829685">
    <property type="component" value="Unassembled WGS sequence"/>
</dbReference>
<dbReference type="PANTHER" id="PTHR22748">
    <property type="entry name" value="AP ENDONUCLEASE"/>
    <property type="match status" value="1"/>
</dbReference>
<dbReference type="Gene3D" id="3.60.10.10">
    <property type="entry name" value="Endonuclease/exonuclease/phosphatase"/>
    <property type="match status" value="1"/>
</dbReference>
<feature type="binding site" evidence="5">
    <location>
        <position position="402"/>
    </location>
    <ligand>
        <name>Mg(2+)</name>
        <dbReference type="ChEBI" id="CHEBI:18420"/>
        <label>1</label>
    </ligand>
</feature>
<name>A0A9P9WMC8_9PEZI</name>
<reference evidence="8" key="1">
    <citation type="submission" date="2021-03" db="EMBL/GenBank/DDBJ databases">
        <title>Revisited historic fungal species revealed as producer of novel bioactive compounds through whole genome sequencing and comparative genomics.</title>
        <authorList>
            <person name="Vignolle G.A."/>
            <person name="Hochenegger N."/>
            <person name="Mach R.L."/>
            <person name="Mach-Aigner A.R."/>
            <person name="Javad Rahimi M."/>
            <person name="Salim K.A."/>
            <person name="Chan C.M."/>
            <person name="Lim L.B.L."/>
            <person name="Cai F."/>
            <person name="Druzhinina I.S."/>
            <person name="U'Ren J.M."/>
            <person name="Derntl C."/>
        </authorList>
    </citation>
    <scope>NUCLEOTIDE SEQUENCE</scope>
    <source>
        <strain evidence="8">TUCIM 5799</strain>
    </source>
</reference>
<dbReference type="GO" id="GO:0008081">
    <property type="term" value="F:phosphoric diester hydrolase activity"/>
    <property type="evidence" value="ECO:0007669"/>
    <property type="project" value="TreeGrafter"/>
</dbReference>
<accession>A0A9P9WMC8</accession>
<dbReference type="GO" id="GO:0003906">
    <property type="term" value="F:DNA-(apurinic or apyrimidinic site) endonuclease activity"/>
    <property type="evidence" value="ECO:0007669"/>
    <property type="project" value="TreeGrafter"/>
</dbReference>
<proteinExistence type="predicted"/>
<feature type="active site" evidence="4">
    <location>
        <position position="349"/>
    </location>
</feature>
<evidence type="ECO:0000256" key="3">
    <source>
        <dbReference type="ARBA" id="ARBA00022842"/>
    </source>
</evidence>
<comment type="cofactor">
    <cofactor evidence="5">
        <name>Mg(2+)</name>
        <dbReference type="ChEBI" id="CHEBI:18420"/>
    </cofactor>
    <cofactor evidence="5">
        <name>Mn(2+)</name>
        <dbReference type="ChEBI" id="CHEBI:29035"/>
    </cofactor>
    <text evidence="5">Probably binds two magnesium or manganese ions per subunit.</text>
</comment>
<feature type="binding site" evidence="5">
    <location>
        <position position="400"/>
    </location>
    <ligand>
        <name>Mg(2+)</name>
        <dbReference type="ChEBI" id="CHEBI:18420"/>
        <label>1</label>
    </ligand>
</feature>
<feature type="binding site" evidence="5">
    <location>
        <position position="524"/>
    </location>
    <ligand>
        <name>Mg(2+)</name>
        <dbReference type="ChEBI" id="CHEBI:18420"/>
        <label>1</label>
    </ligand>
</feature>
<feature type="active site" description="Proton acceptor" evidence="4">
    <location>
        <position position="524"/>
    </location>
</feature>
<comment type="caution">
    <text evidence="8">The sequence shown here is derived from an EMBL/GenBank/DDBJ whole genome shotgun (WGS) entry which is preliminary data.</text>
</comment>
<dbReference type="GO" id="GO:0008311">
    <property type="term" value="F:double-stranded DNA 3'-5' DNA exonuclease activity"/>
    <property type="evidence" value="ECO:0007669"/>
    <property type="project" value="TreeGrafter"/>
</dbReference>
<dbReference type="GO" id="GO:0006284">
    <property type="term" value="P:base-excision repair"/>
    <property type="evidence" value="ECO:0007669"/>
    <property type="project" value="TreeGrafter"/>
</dbReference>
<keyword evidence="5" id="KW-0464">Manganese</keyword>
<evidence type="ECO:0000256" key="4">
    <source>
        <dbReference type="PIRSR" id="PIRSR604808-1"/>
    </source>
</evidence>
<feature type="site" description="Important for catalytic activity" evidence="6">
    <location>
        <position position="495"/>
    </location>
</feature>
<sequence>MYAYGATLFPMPSSAPMYAGFRLEVLTRVLTSSHSSNYTTQSGNVSSVVNMAHQSRYANAKSISPPPLKRRKRDEDPPLRGQTTSTNLPFTDANSANTGSLRIFSWNVNGITPFVQSYVQTSIENFFKPSAKSSSPTTGQKRRRTGSGDETDDSEEEQVTHLAGKPGAEDLSKEGKASLRLALKRFGWPQILFLQEIKIKLGDEKTIGAVRQAINDGNVSPAESGRANDTKVSNSIRSDTEGEGSLTYLADGGPEYEVRFNLPADPYNAKGFGGKVYGVAAIIRKDFMAHHVQQIRNVSWDREGRVQIIETRSISFPLNLDKPQQQVMNADNPNGTSQESFMFAIINIYAVNGTSNPYRSTHTGAEVGTRHDRKLAVHTELLREAISLESQGFQVIIAGDLNVAISELDGYPNLRTKPYQHVLNRNDFKNKFFTANSIDTTSPKAAYFKGTQSDTNDILRGFDGLDTFRHVHGDEQRYSYHPRGVLWGSSCDRVDLVVGSRSLSRNIIDAGICDSPRDRGPSDHCPIWVEVGPGKT</sequence>
<dbReference type="PANTHER" id="PTHR22748:SF14">
    <property type="entry name" value="ENDONUCLEASE_EXONUCLEASE_PHOSPHATASE DOMAIN-CONTAINING PROTEIN"/>
    <property type="match status" value="1"/>
</dbReference>
<dbReference type="GO" id="GO:0046872">
    <property type="term" value="F:metal ion binding"/>
    <property type="evidence" value="ECO:0007669"/>
    <property type="project" value="UniProtKB-KW"/>
</dbReference>
<gene>
    <name evidence="8" type="ORF">JX265_006390</name>
</gene>
<feature type="site" description="Interaction with DNA substrate" evidence="6">
    <location>
        <position position="524"/>
    </location>
</feature>
<feature type="compositionally biased region" description="Polar residues" evidence="7">
    <location>
        <begin position="81"/>
        <end position="93"/>
    </location>
</feature>
<dbReference type="InterPro" id="IPR036691">
    <property type="entry name" value="Endo/exonu/phosph_ase_sf"/>
</dbReference>
<evidence type="ECO:0000256" key="7">
    <source>
        <dbReference type="SAM" id="MobiDB-lite"/>
    </source>
</evidence>
<dbReference type="InterPro" id="IPR004808">
    <property type="entry name" value="AP_endonuc_1"/>
</dbReference>
<dbReference type="PROSITE" id="PS51435">
    <property type="entry name" value="AP_NUCLEASE_F1_4"/>
    <property type="match status" value="1"/>
</dbReference>
<feature type="active site" description="Proton donor/acceptor" evidence="4">
    <location>
        <position position="400"/>
    </location>
</feature>
<feature type="binding site" evidence="5">
    <location>
        <position position="523"/>
    </location>
    <ligand>
        <name>Mg(2+)</name>
        <dbReference type="ChEBI" id="CHEBI:18420"/>
        <label>1</label>
    </ligand>
</feature>
<evidence type="ECO:0000256" key="1">
    <source>
        <dbReference type="ARBA" id="ARBA00022723"/>
    </source>
</evidence>
<feature type="region of interest" description="Disordered" evidence="7">
    <location>
        <begin position="128"/>
        <end position="171"/>
    </location>
</feature>
<feature type="region of interest" description="Disordered" evidence="7">
    <location>
        <begin position="217"/>
        <end position="244"/>
    </location>
</feature>
<dbReference type="EMBL" id="JAFIMR010000014">
    <property type="protein sequence ID" value="KAI1870220.1"/>
    <property type="molecule type" value="Genomic_DNA"/>
</dbReference>
<evidence type="ECO:0008006" key="10">
    <source>
        <dbReference type="Google" id="ProtNLM"/>
    </source>
</evidence>
<organism evidence="8 9">
    <name type="scientific">Neoarthrinium moseri</name>
    <dbReference type="NCBI Taxonomy" id="1658444"/>
    <lineage>
        <taxon>Eukaryota</taxon>
        <taxon>Fungi</taxon>
        <taxon>Dikarya</taxon>
        <taxon>Ascomycota</taxon>
        <taxon>Pezizomycotina</taxon>
        <taxon>Sordariomycetes</taxon>
        <taxon>Xylariomycetidae</taxon>
        <taxon>Amphisphaeriales</taxon>
        <taxon>Apiosporaceae</taxon>
        <taxon>Neoarthrinium</taxon>
    </lineage>
</organism>
<protein>
    <recommendedName>
        <fullName evidence="10">DNase I-like protein</fullName>
    </recommendedName>
</protein>
<feature type="region of interest" description="Disordered" evidence="7">
    <location>
        <begin position="57"/>
        <end position="93"/>
    </location>
</feature>
<keyword evidence="1 5" id="KW-0479">Metal-binding</keyword>
<keyword evidence="9" id="KW-1185">Reference proteome</keyword>
<evidence type="ECO:0000313" key="9">
    <source>
        <dbReference type="Proteomes" id="UP000829685"/>
    </source>
</evidence>
<keyword evidence="2" id="KW-0378">Hydrolase</keyword>
<keyword evidence="3 5" id="KW-0460">Magnesium</keyword>
<evidence type="ECO:0000256" key="2">
    <source>
        <dbReference type="ARBA" id="ARBA00022801"/>
    </source>
</evidence>
<evidence type="ECO:0000256" key="6">
    <source>
        <dbReference type="PIRSR" id="PIRSR604808-3"/>
    </source>
</evidence>
<dbReference type="GO" id="GO:0005634">
    <property type="term" value="C:nucleus"/>
    <property type="evidence" value="ECO:0007669"/>
    <property type="project" value="TreeGrafter"/>
</dbReference>
<dbReference type="AlphaFoldDB" id="A0A9P9WMC8"/>
<feature type="binding site" evidence="5">
    <location>
        <position position="196"/>
    </location>
    <ligand>
        <name>Mg(2+)</name>
        <dbReference type="ChEBI" id="CHEBI:18420"/>
        <label>1</label>
    </ligand>
</feature>
<feature type="site" description="Transition state stabilizer" evidence="6">
    <location>
        <position position="402"/>
    </location>
</feature>